<feature type="domain" description="Phospholipid/glycerol acyltransferase" evidence="6">
    <location>
        <begin position="82"/>
        <end position="199"/>
    </location>
</feature>
<dbReference type="KEGG" id="smul:SMUL_2595"/>
<dbReference type="SUPFAM" id="SSF55729">
    <property type="entry name" value="Acyl-CoA N-acyltransferases (Nat)"/>
    <property type="match status" value="1"/>
</dbReference>
<evidence type="ECO:0000313" key="7">
    <source>
        <dbReference type="EMBL" id="AHJ13836.1"/>
    </source>
</evidence>
<dbReference type="Pfam" id="PF13444">
    <property type="entry name" value="Acetyltransf_5"/>
    <property type="match status" value="1"/>
</dbReference>
<organism evidence="7 8">
    <name type="scientific">Sulfurospirillum multivorans (strain DM 12446 / JCM 15788 / NBRC 109480)</name>
    <dbReference type="NCBI Taxonomy" id="1150621"/>
    <lineage>
        <taxon>Bacteria</taxon>
        <taxon>Pseudomonadati</taxon>
        <taxon>Campylobacterota</taxon>
        <taxon>Epsilonproteobacteria</taxon>
        <taxon>Campylobacterales</taxon>
        <taxon>Sulfurospirillaceae</taxon>
        <taxon>Sulfurospirillum</taxon>
    </lineage>
</organism>
<evidence type="ECO:0000313" key="8">
    <source>
        <dbReference type="Proteomes" id="UP000019322"/>
    </source>
</evidence>
<dbReference type="InterPro" id="IPR052351">
    <property type="entry name" value="Ornithine_N-alpha-AT"/>
</dbReference>
<evidence type="ECO:0000256" key="2">
    <source>
        <dbReference type="ARBA" id="ARBA00022516"/>
    </source>
</evidence>
<reference evidence="7 8" key="1">
    <citation type="journal article" date="2014" name="Environ. Microbiol.">
        <title>Insights into organohalide respiration and the versatile catabolism of Sulfurospirillum multivorans gained from comparative genomics and physiological studies.</title>
        <authorList>
            <person name="Goris T."/>
            <person name="Schubert T."/>
            <person name="Gadkari J."/>
            <person name="Wubet T."/>
            <person name="Tarkka M."/>
            <person name="Buscot F."/>
            <person name="Adrian L."/>
            <person name="Diekert G."/>
        </authorList>
    </citation>
    <scope>NUCLEOTIDE SEQUENCE [LARGE SCALE GENOMIC DNA]</scope>
    <source>
        <strain evidence="8">DM 12446 / JCM 15788 / NBRC 109480</strain>
    </source>
</reference>
<accession>A0AA86AN71</accession>
<evidence type="ECO:0000256" key="1">
    <source>
        <dbReference type="ARBA" id="ARBA00005189"/>
    </source>
</evidence>
<gene>
    <name evidence="7" type="ORF">SMUL_2595</name>
</gene>
<evidence type="ECO:0000256" key="5">
    <source>
        <dbReference type="ARBA" id="ARBA00023315"/>
    </source>
</evidence>
<dbReference type="RefSeq" id="WP_025345678.1">
    <property type="nucleotide sequence ID" value="NZ_CP007201.1"/>
</dbReference>
<dbReference type="Proteomes" id="UP000019322">
    <property type="component" value="Chromosome"/>
</dbReference>
<protein>
    <submittedName>
        <fullName evidence="7">Lysophospholipid acyltransferase</fullName>
    </submittedName>
</protein>
<dbReference type="SMART" id="SM00563">
    <property type="entry name" value="PlsC"/>
    <property type="match status" value="1"/>
</dbReference>
<evidence type="ECO:0000259" key="6">
    <source>
        <dbReference type="SMART" id="SM00563"/>
    </source>
</evidence>
<dbReference type="Pfam" id="PF19576">
    <property type="entry name" value="Acyltransf_2"/>
    <property type="match status" value="1"/>
</dbReference>
<dbReference type="EMBL" id="CP007201">
    <property type="protein sequence ID" value="AHJ13836.1"/>
    <property type="molecule type" value="Genomic_DNA"/>
</dbReference>
<evidence type="ECO:0000256" key="4">
    <source>
        <dbReference type="ARBA" id="ARBA00023098"/>
    </source>
</evidence>
<dbReference type="AlphaFoldDB" id="A0AA86AN71"/>
<dbReference type="InterPro" id="IPR016181">
    <property type="entry name" value="Acyl_CoA_acyltransferase"/>
</dbReference>
<keyword evidence="5 7" id="KW-0012">Acyltransferase</keyword>
<sequence>MVDVEKTLSLKYPSIVYYPSIVRNFVVYLLKKLLHQDEINDFLMHGEAYRGFDFVEAVLEYFNFGYTISNKDKTNIPSSGRIIIIANHPLGALDALALISLIKEIRSDVKVLANDVLMQIEPLSGLIIPIDNLTGATAKESIKKVYDALERDEALIVFPSGEVSRAQPTGIKDTKWKKGFLKFAQKTNSPLLPVFIDAKNSPLFYTLSMINKKISTFLLASEMFKKRSKVINFKIGEMITYKTLQSSGFSDTTLITLLKKHLYKISKGKKGIFATQRAIAHPEERKAIRAELKKSTLLGQTSDGKKIYLYEYEAGSILMKEIGRLREFTFRKVEEGTGGKRDVDAFDKHYKHIVLWDDDELEVVGAYRIGEANYISEYFGMEGFYSHSLFEFAPEFEPYLHNSIELGRSFVQPRYWGTRALDYLWQGIGAYLFKNPHIRYMYGPVSLSDVYPKIAKNLIITFYSLYFGSAQSLVLARNSFFMSKLEKEEALSFFKGDDYKEDFAVLKEQLSHMDLSVPTLYKQYTELCEEGGISFLDFNIDKEFANCVDSFILVDITKIKEAKKTRYIKGEASPK</sequence>
<proteinExistence type="predicted"/>
<dbReference type="GO" id="GO:0006629">
    <property type="term" value="P:lipid metabolic process"/>
    <property type="evidence" value="ECO:0007669"/>
    <property type="project" value="UniProtKB-KW"/>
</dbReference>
<keyword evidence="4" id="KW-0443">Lipid metabolism</keyword>
<dbReference type="InterPro" id="IPR002123">
    <property type="entry name" value="Plipid/glycerol_acylTrfase"/>
</dbReference>
<dbReference type="SUPFAM" id="SSF69593">
    <property type="entry name" value="Glycerol-3-phosphate (1)-acyltransferase"/>
    <property type="match status" value="1"/>
</dbReference>
<keyword evidence="3" id="KW-0808">Transferase</keyword>
<comment type="pathway">
    <text evidence="1">Lipid metabolism.</text>
</comment>
<evidence type="ECO:0000256" key="3">
    <source>
        <dbReference type="ARBA" id="ARBA00022679"/>
    </source>
</evidence>
<dbReference type="CDD" id="cd07986">
    <property type="entry name" value="LPLAT_ACT14924-like"/>
    <property type="match status" value="1"/>
</dbReference>
<dbReference type="InterPro" id="IPR045746">
    <property type="entry name" value="ACT14924-like_Acyltransf_dom"/>
</dbReference>
<dbReference type="PANTHER" id="PTHR37323:SF1">
    <property type="entry name" value="L-ORNITHINE N(ALPHA)-ACYLTRANSFERASE"/>
    <property type="match status" value="1"/>
</dbReference>
<name>A0AA86AN71_SULMK</name>
<dbReference type="PANTHER" id="PTHR37323">
    <property type="entry name" value="GCN5-RELATED N-ACETYLTRANSFERASE"/>
    <property type="match status" value="1"/>
</dbReference>
<keyword evidence="2" id="KW-0444">Lipid biosynthesis</keyword>
<dbReference type="Gene3D" id="3.40.630.30">
    <property type="match status" value="1"/>
</dbReference>
<dbReference type="GO" id="GO:0016746">
    <property type="term" value="F:acyltransferase activity"/>
    <property type="evidence" value="ECO:0007669"/>
    <property type="project" value="UniProtKB-KW"/>
</dbReference>